<dbReference type="AlphaFoldDB" id="A0A0C2YRL4"/>
<reference evidence="2" key="2">
    <citation type="submission" date="2015-01" db="EMBL/GenBank/DDBJ databases">
        <title>Evolutionary Origins and Diversification of the Mycorrhizal Mutualists.</title>
        <authorList>
            <consortium name="DOE Joint Genome Institute"/>
            <consortium name="Mycorrhizal Genomics Consortium"/>
            <person name="Kohler A."/>
            <person name="Kuo A."/>
            <person name="Nagy L.G."/>
            <person name="Floudas D."/>
            <person name="Copeland A."/>
            <person name="Barry K.W."/>
            <person name="Cichocki N."/>
            <person name="Veneault-Fourrey C."/>
            <person name="LaButti K."/>
            <person name="Lindquist E.A."/>
            <person name="Lipzen A."/>
            <person name="Lundell T."/>
            <person name="Morin E."/>
            <person name="Murat C."/>
            <person name="Riley R."/>
            <person name="Ohm R."/>
            <person name="Sun H."/>
            <person name="Tunlid A."/>
            <person name="Henrissat B."/>
            <person name="Grigoriev I.V."/>
            <person name="Hibbett D.S."/>
            <person name="Martin F."/>
        </authorList>
    </citation>
    <scope>NUCLEOTIDE SEQUENCE [LARGE SCALE GENOMIC DNA]</scope>
    <source>
        <strain evidence="2">h7</strain>
    </source>
</reference>
<gene>
    <name evidence="1" type="ORF">M413DRAFT_25981</name>
</gene>
<protein>
    <submittedName>
        <fullName evidence="1">Uncharacterized protein</fullName>
    </submittedName>
</protein>
<name>A0A0C2YRL4_HEBCY</name>
<dbReference type="EMBL" id="KN831775">
    <property type="protein sequence ID" value="KIM43652.1"/>
    <property type="molecule type" value="Genomic_DNA"/>
</dbReference>
<evidence type="ECO:0000313" key="2">
    <source>
        <dbReference type="Proteomes" id="UP000053424"/>
    </source>
</evidence>
<keyword evidence="2" id="KW-1185">Reference proteome</keyword>
<dbReference type="STRING" id="686832.A0A0C2YRL4"/>
<organism evidence="1 2">
    <name type="scientific">Hebeloma cylindrosporum</name>
    <dbReference type="NCBI Taxonomy" id="76867"/>
    <lineage>
        <taxon>Eukaryota</taxon>
        <taxon>Fungi</taxon>
        <taxon>Dikarya</taxon>
        <taxon>Basidiomycota</taxon>
        <taxon>Agaricomycotina</taxon>
        <taxon>Agaricomycetes</taxon>
        <taxon>Agaricomycetidae</taxon>
        <taxon>Agaricales</taxon>
        <taxon>Agaricineae</taxon>
        <taxon>Hymenogastraceae</taxon>
        <taxon>Hebeloma</taxon>
    </lineage>
</organism>
<evidence type="ECO:0000313" key="1">
    <source>
        <dbReference type="EMBL" id="KIM43652.1"/>
    </source>
</evidence>
<accession>A0A0C2YRL4</accession>
<reference evidence="1 2" key="1">
    <citation type="submission" date="2014-04" db="EMBL/GenBank/DDBJ databases">
        <authorList>
            <consortium name="DOE Joint Genome Institute"/>
            <person name="Kuo A."/>
            <person name="Gay G."/>
            <person name="Dore J."/>
            <person name="Kohler A."/>
            <person name="Nagy L.G."/>
            <person name="Floudas D."/>
            <person name="Copeland A."/>
            <person name="Barry K.W."/>
            <person name="Cichocki N."/>
            <person name="Veneault-Fourrey C."/>
            <person name="LaButti K."/>
            <person name="Lindquist E.A."/>
            <person name="Lipzen A."/>
            <person name="Lundell T."/>
            <person name="Morin E."/>
            <person name="Murat C."/>
            <person name="Sun H."/>
            <person name="Tunlid A."/>
            <person name="Henrissat B."/>
            <person name="Grigoriev I.V."/>
            <person name="Hibbett D.S."/>
            <person name="Martin F."/>
            <person name="Nordberg H.P."/>
            <person name="Cantor M.N."/>
            <person name="Hua S.X."/>
        </authorList>
    </citation>
    <scope>NUCLEOTIDE SEQUENCE [LARGE SCALE GENOMIC DNA]</scope>
    <source>
        <strain evidence="2">h7</strain>
    </source>
</reference>
<dbReference type="OrthoDB" id="3251394at2759"/>
<sequence>MSDDSHSAENEILSTYDAHCAICLTRLPQAGIQAVGLFDSSTRGLEQVRASIDMGLLPEYYDTSLSSDSNGLAQCPTCHMGYFTSNTIALSPSLPVLDYLCNYLKNTPVPDQMPLHKVCSQLRLATTMYDFALPDPTSILPYLELFTVVTLRPEDVIGCHLLTPHLPRLSIVKNDEFEFAPKGTSRMDQGVVRIFDAFKLAMADNPPPMSLGIIPLSGETPQCYWRLPVKIEVVLAALVHRVGMRVYKAEELRKTQHILGIFMQRRFTSQ</sequence>
<proteinExistence type="predicted"/>
<dbReference type="HOGENOM" id="CLU_052214_0_0_1"/>
<dbReference type="Proteomes" id="UP000053424">
    <property type="component" value="Unassembled WGS sequence"/>
</dbReference>